<evidence type="ECO:0000256" key="11">
    <source>
        <dbReference type="ARBA" id="ARBA00023239"/>
    </source>
</evidence>
<dbReference type="Pfam" id="PF00205">
    <property type="entry name" value="TPP_enzyme_M"/>
    <property type="match status" value="1"/>
</dbReference>
<dbReference type="Pfam" id="PF02776">
    <property type="entry name" value="TPP_enzyme_N"/>
    <property type="match status" value="1"/>
</dbReference>
<dbReference type="PIRSF" id="PIRSF036565">
    <property type="entry name" value="Pyruvt_ip_decrb"/>
    <property type="match status" value="1"/>
</dbReference>
<comment type="caution">
    <text evidence="16">The sequence shown here is derived from an EMBL/GenBank/DDBJ whole genome shotgun (WGS) entry which is preliminary data.</text>
</comment>
<dbReference type="CDD" id="cd07038">
    <property type="entry name" value="TPP_PYR_PDC_IPDC_like"/>
    <property type="match status" value="1"/>
</dbReference>
<dbReference type="InterPro" id="IPR012110">
    <property type="entry name" value="PDC/IPDC-like"/>
</dbReference>
<dbReference type="InterPro" id="IPR011766">
    <property type="entry name" value="TPP_enzyme_TPP-bd"/>
</dbReference>
<organism evidence="16 17">
    <name type="scientific">Coccomyxa subellipsoidea</name>
    <dbReference type="NCBI Taxonomy" id="248742"/>
    <lineage>
        <taxon>Eukaryota</taxon>
        <taxon>Viridiplantae</taxon>
        <taxon>Chlorophyta</taxon>
        <taxon>core chlorophytes</taxon>
        <taxon>Trebouxiophyceae</taxon>
        <taxon>Trebouxiophyceae incertae sedis</taxon>
        <taxon>Coccomyxaceae</taxon>
        <taxon>Coccomyxa</taxon>
    </lineage>
</organism>
<evidence type="ECO:0000256" key="7">
    <source>
        <dbReference type="ARBA" id="ARBA00022723"/>
    </source>
</evidence>
<dbReference type="EC" id="4.1.1.1" evidence="6"/>
<evidence type="ECO:0000256" key="12">
    <source>
        <dbReference type="RuleBase" id="RU362132"/>
    </source>
</evidence>
<keyword evidence="9" id="KW-0460">Magnesium</keyword>
<evidence type="ECO:0000256" key="10">
    <source>
        <dbReference type="ARBA" id="ARBA00023052"/>
    </source>
</evidence>
<evidence type="ECO:0000256" key="1">
    <source>
        <dbReference type="ARBA" id="ARBA00001041"/>
    </source>
</evidence>
<comment type="subunit">
    <text evidence="5">Homotetramer.</text>
</comment>
<keyword evidence="8" id="KW-0210">Decarboxylase</keyword>
<evidence type="ECO:0000313" key="16">
    <source>
        <dbReference type="EMBL" id="KAK9904749.1"/>
    </source>
</evidence>
<feature type="domain" description="Thiamine pyrophosphate enzyme central" evidence="13">
    <location>
        <begin position="205"/>
        <end position="324"/>
    </location>
</feature>
<proteinExistence type="inferred from homology"/>
<dbReference type="InterPro" id="IPR012001">
    <property type="entry name" value="Thiamin_PyroP_enz_TPP-bd_dom"/>
</dbReference>
<evidence type="ECO:0000256" key="5">
    <source>
        <dbReference type="ARBA" id="ARBA00011881"/>
    </source>
</evidence>
<dbReference type="Gene3D" id="3.40.50.970">
    <property type="match status" value="2"/>
</dbReference>
<gene>
    <name evidence="16" type="ORF">WJX75_001746</name>
</gene>
<sequence>MGDSGPSTLGNFIASRLVEVGCTDYFCVPGDYNMSLLDELNAEPKLSMIHCCNELNAGYAADGYARAKGVGCVVVTFTVGGLSVINAVAGAMSEHLPLICITGCPNSNDFGGDKILHHTIGEVDFSQELRCFKEVTCAQVTIRHAKAANEQIDFAISAALLQKKPVLIQVCSNMATERSPLFSEQPVPYSLSSHITNPRSLEAAVEAAADFLNKASKAVIVEGPQAKPYRAIEATVKLAHASKYATAVLPNAKGLFPETDELFVGTYWGAVSTPYCAEVIESASAMLMVGPLFNDYNTVAFSALISDDKMVKVDPFRVTVAGKKEFGCVNMGDFLDALREKLQPNPTVIENYRRMFVPEAEPLRGEQDEPVKAAVLYHDVQGLLTSEHVVMADTGDCIFWTQRLRLPYGAGYESQMQYGSIGWSVGAALGFSVGARSKEKRLITFVGDGCYQIGAQEVSTMIRVGVNPIIFLLNNSSYAIEEMIHPGPYNKLSNWDYTGLVTAMSAGSPNLFTAKVKTEEDLKATLAAVEGEHKDKLCFVEVKLHPQDCSRELLEWGARIAMYNSRLPQIH</sequence>
<dbReference type="EMBL" id="JALJOT010000012">
    <property type="protein sequence ID" value="KAK9904749.1"/>
    <property type="molecule type" value="Genomic_DNA"/>
</dbReference>
<evidence type="ECO:0000259" key="14">
    <source>
        <dbReference type="Pfam" id="PF02775"/>
    </source>
</evidence>
<dbReference type="InterPro" id="IPR029061">
    <property type="entry name" value="THDP-binding"/>
</dbReference>
<dbReference type="Proteomes" id="UP001491310">
    <property type="component" value="Unassembled WGS sequence"/>
</dbReference>
<dbReference type="CDD" id="cd02005">
    <property type="entry name" value="TPP_PDC_IPDC"/>
    <property type="match status" value="1"/>
</dbReference>
<evidence type="ECO:0000256" key="9">
    <source>
        <dbReference type="ARBA" id="ARBA00022842"/>
    </source>
</evidence>
<protein>
    <recommendedName>
        <fullName evidence="6">pyruvate decarboxylase</fullName>
        <ecNumber evidence="6">4.1.1.1</ecNumber>
    </recommendedName>
</protein>
<dbReference type="SUPFAM" id="SSF52518">
    <property type="entry name" value="Thiamin diphosphate-binding fold (THDP-binding)"/>
    <property type="match status" value="2"/>
</dbReference>
<evidence type="ECO:0000256" key="2">
    <source>
        <dbReference type="ARBA" id="ARBA00001920"/>
    </source>
</evidence>
<keyword evidence="17" id="KW-1185">Reference proteome</keyword>
<evidence type="ECO:0000259" key="13">
    <source>
        <dbReference type="Pfam" id="PF00205"/>
    </source>
</evidence>
<accession>A0ABR2YFY0</accession>
<dbReference type="PANTHER" id="PTHR43452:SF1">
    <property type="entry name" value="PYRUVATE DECARBOXYLASE C186.09-RELATED"/>
    <property type="match status" value="1"/>
</dbReference>
<name>A0ABR2YFY0_9CHLO</name>
<feature type="domain" description="Thiamine pyrophosphate enzyme TPP-binding" evidence="14">
    <location>
        <begin position="393"/>
        <end position="542"/>
    </location>
</feature>
<evidence type="ECO:0000259" key="15">
    <source>
        <dbReference type="Pfam" id="PF02776"/>
    </source>
</evidence>
<comment type="cofactor">
    <cofactor evidence="2">
        <name>a metal cation</name>
        <dbReference type="ChEBI" id="CHEBI:25213"/>
    </cofactor>
</comment>
<comment type="catalytic activity">
    <reaction evidence="1">
        <text>a 2-oxocarboxylate + H(+) = an aldehyde + CO2</text>
        <dbReference type="Rhea" id="RHEA:11628"/>
        <dbReference type="ChEBI" id="CHEBI:15378"/>
        <dbReference type="ChEBI" id="CHEBI:16526"/>
        <dbReference type="ChEBI" id="CHEBI:17478"/>
        <dbReference type="ChEBI" id="CHEBI:35179"/>
        <dbReference type="EC" id="4.1.1.1"/>
    </reaction>
</comment>
<evidence type="ECO:0000256" key="4">
    <source>
        <dbReference type="ARBA" id="ARBA00007812"/>
    </source>
</evidence>
<dbReference type="InterPro" id="IPR047213">
    <property type="entry name" value="TPP_PYR_PDC_IPDC-like"/>
</dbReference>
<dbReference type="SUPFAM" id="SSF52467">
    <property type="entry name" value="DHS-like NAD/FAD-binding domain"/>
    <property type="match status" value="1"/>
</dbReference>
<keyword evidence="10 12" id="KW-0786">Thiamine pyrophosphate</keyword>
<dbReference type="InterPro" id="IPR047214">
    <property type="entry name" value="TPP_PDC_IPDC"/>
</dbReference>
<dbReference type="InterPro" id="IPR029035">
    <property type="entry name" value="DHS-like_NAD/FAD-binding_dom"/>
</dbReference>
<evidence type="ECO:0000256" key="6">
    <source>
        <dbReference type="ARBA" id="ARBA00013202"/>
    </source>
</evidence>
<dbReference type="InterPro" id="IPR012000">
    <property type="entry name" value="Thiamin_PyroP_enz_cen_dom"/>
</dbReference>
<keyword evidence="7" id="KW-0479">Metal-binding</keyword>
<reference evidence="16 17" key="1">
    <citation type="journal article" date="2024" name="Nat. Commun.">
        <title>Phylogenomics reveals the evolutionary origins of lichenization in chlorophyte algae.</title>
        <authorList>
            <person name="Puginier C."/>
            <person name="Libourel C."/>
            <person name="Otte J."/>
            <person name="Skaloud P."/>
            <person name="Haon M."/>
            <person name="Grisel S."/>
            <person name="Petersen M."/>
            <person name="Berrin J.G."/>
            <person name="Delaux P.M."/>
            <person name="Dal Grande F."/>
            <person name="Keller J."/>
        </authorList>
    </citation>
    <scope>NUCLEOTIDE SEQUENCE [LARGE SCALE GENOMIC DNA]</scope>
    <source>
        <strain evidence="16 17">SAG 216-7</strain>
    </source>
</reference>
<feature type="domain" description="Thiamine pyrophosphate enzyme N-terminal TPP-binding" evidence="15">
    <location>
        <begin position="8"/>
        <end position="124"/>
    </location>
</feature>
<keyword evidence="11" id="KW-0456">Lyase</keyword>
<evidence type="ECO:0000256" key="8">
    <source>
        <dbReference type="ARBA" id="ARBA00022793"/>
    </source>
</evidence>
<evidence type="ECO:0000256" key="3">
    <source>
        <dbReference type="ARBA" id="ARBA00001964"/>
    </source>
</evidence>
<dbReference type="Gene3D" id="3.40.50.1220">
    <property type="entry name" value="TPP-binding domain"/>
    <property type="match status" value="1"/>
</dbReference>
<dbReference type="PANTHER" id="PTHR43452">
    <property type="entry name" value="PYRUVATE DECARBOXYLASE"/>
    <property type="match status" value="1"/>
</dbReference>
<evidence type="ECO:0000313" key="17">
    <source>
        <dbReference type="Proteomes" id="UP001491310"/>
    </source>
</evidence>
<dbReference type="Pfam" id="PF02775">
    <property type="entry name" value="TPP_enzyme_C"/>
    <property type="match status" value="1"/>
</dbReference>
<comment type="similarity">
    <text evidence="4 12">Belongs to the TPP enzyme family.</text>
</comment>
<comment type="cofactor">
    <cofactor evidence="3">
        <name>thiamine diphosphate</name>
        <dbReference type="ChEBI" id="CHEBI:58937"/>
    </cofactor>
</comment>